<dbReference type="SMR" id="A0A3B6C7H8"/>
<dbReference type="OrthoDB" id="660477at2759"/>
<dbReference type="Gramene" id="TraesCS2B03G0848400.1">
    <property type="protein sequence ID" value="TraesCS2B03G0848400.1.CDS"/>
    <property type="gene ID" value="TraesCS2B03G0848400"/>
</dbReference>
<evidence type="ECO:0000256" key="4">
    <source>
        <dbReference type="SAM" id="MobiDB-lite"/>
    </source>
</evidence>
<dbReference type="Pfam" id="PF04548">
    <property type="entry name" value="AIG1"/>
    <property type="match status" value="1"/>
</dbReference>
<comment type="similarity">
    <text evidence="1">Belongs to the TRAFAC class TrmE-Era-EngA-EngB-Septin-like GTPase superfamily. AIG1/Toc34/Toc159-like paraseptin GTPase family. IAN subfamily.</text>
</comment>
<dbReference type="EnsemblPlants" id="TraesCS2B02G326100.1">
    <property type="protein sequence ID" value="TraesCS2B02G326100.1"/>
    <property type="gene ID" value="TraesCS2B02G326100"/>
</dbReference>
<dbReference type="FunFam" id="3.40.50.300:FF:000840">
    <property type="entry name" value="Immune-associated nucleotide-binding protein 9"/>
    <property type="match status" value="1"/>
</dbReference>
<organism evidence="6">
    <name type="scientific">Triticum aestivum</name>
    <name type="common">Wheat</name>
    <dbReference type="NCBI Taxonomy" id="4565"/>
    <lineage>
        <taxon>Eukaryota</taxon>
        <taxon>Viridiplantae</taxon>
        <taxon>Streptophyta</taxon>
        <taxon>Embryophyta</taxon>
        <taxon>Tracheophyta</taxon>
        <taxon>Spermatophyta</taxon>
        <taxon>Magnoliopsida</taxon>
        <taxon>Liliopsida</taxon>
        <taxon>Poales</taxon>
        <taxon>Poaceae</taxon>
        <taxon>BOP clade</taxon>
        <taxon>Pooideae</taxon>
        <taxon>Triticodae</taxon>
        <taxon>Triticeae</taxon>
        <taxon>Triticinae</taxon>
        <taxon>Triticum</taxon>
    </lineage>
</organism>
<dbReference type="PANTHER" id="PTHR10903">
    <property type="entry name" value="GTPASE, IMAP FAMILY MEMBER-RELATED"/>
    <property type="match status" value="1"/>
</dbReference>
<keyword evidence="2" id="KW-0547">Nucleotide-binding</keyword>
<evidence type="ECO:0000256" key="1">
    <source>
        <dbReference type="ARBA" id="ARBA00008535"/>
    </source>
</evidence>
<dbReference type="GO" id="GO:0005525">
    <property type="term" value="F:GTP binding"/>
    <property type="evidence" value="ECO:0007669"/>
    <property type="project" value="UniProtKB-KW"/>
</dbReference>
<dbReference type="PANTHER" id="PTHR10903:SF181">
    <property type="entry name" value="AIG1-TYPE G DOMAIN-CONTAINING PROTEIN"/>
    <property type="match status" value="1"/>
</dbReference>
<dbReference type="InterPro" id="IPR045058">
    <property type="entry name" value="GIMA/IAN/Toc"/>
</dbReference>
<evidence type="ECO:0000259" key="5">
    <source>
        <dbReference type="PROSITE" id="PS51720"/>
    </source>
</evidence>
<dbReference type="InterPro" id="IPR027417">
    <property type="entry name" value="P-loop_NTPase"/>
</dbReference>
<dbReference type="Gene3D" id="3.40.50.300">
    <property type="entry name" value="P-loop containing nucleotide triphosphate hydrolases"/>
    <property type="match status" value="1"/>
</dbReference>
<dbReference type="OMA" id="CDEQEEV"/>
<dbReference type="Proteomes" id="UP000019116">
    <property type="component" value="Chromosome 2B"/>
</dbReference>
<dbReference type="PROSITE" id="PS51720">
    <property type="entry name" value="G_AIG1"/>
    <property type="match status" value="1"/>
</dbReference>
<dbReference type="GO" id="GO:0003924">
    <property type="term" value="F:GTPase activity"/>
    <property type="evidence" value="ECO:0000318"/>
    <property type="project" value="GO_Central"/>
</dbReference>
<proteinExistence type="inferred from homology"/>
<evidence type="ECO:0000313" key="7">
    <source>
        <dbReference type="Proteomes" id="UP000019116"/>
    </source>
</evidence>
<evidence type="ECO:0000256" key="3">
    <source>
        <dbReference type="ARBA" id="ARBA00023134"/>
    </source>
</evidence>
<dbReference type="InterPro" id="IPR006703">
    <property type="entry name" value="G_AIG1"/>
</dbReference>
<accession>A0A3B6C7H8</accession>
<keyword evidence="3" id="KW-0342">GTP-binding</keyword>
<keyword evidence="7" id="KW-1185">Reference proteome</keyword>
<dbReference type="Gramene" id="TraesCS2B02G326100.1">
    <property type="protein sequence ID" value="TraesCS2B02G326100.1"/>
    <property type="gene ID" value="TraesCS2B02G326100"/>
</dbReference>
<dbReference type="STRING" id="4565.A0A3B6C7H8"/>
<feature type="domain" description="AIG1-type G" evidence="5">
    <location>
        <begin position="17"/>
        <end position="227"/>
    </location>
</feature>
<sequence>MDGDGRHGDDDWVLPCAALADVTLALVGKIGSSATANSILGKEAFPSDLSYSWVTLTCQKRSRTLHDGCATRTLNVIDTPGLFEVDTTLENVHTEVARCLDMTKDGIRVILMVFSATCRFSREDEKIVESIKLLLGDKVLDHMILVFTHGDLVGEEIIWKKKLSDSAPAYLQDMLNLCKNRVVLFNNKTSNKKHHLAQLKKLLDAVDSVISSNDGYPFSNQISRIQQPQSGEELSVDVCSAEQMSRMKKEIHDDCLAQLAQMVEENLNSTITRLEKLLLGEQKARLESENEVAEALLRSEKEIKKLSEMLEKARQESENGQKEMEKLKKRVKTLEKKN</sequence>
<feature type="region of interest" description="Disordered" evidence="4">
    <location>
        <begin position="312"/>
        <end position="338"/>
    </location>
</feature>
<dbReference type="AlphaFoldDB" id="A0A3B6C7H8"/>
<name>A0A3B6C7H8_WHEAT</name>
<reference evidence="6" key="2">
    <citation type="submission" date="2018-10" db="UniProtKB">
        <authorList>
            <consortium name="EnsemblPlants"/>
        </authorList>
    </citation>
    <scope>IDENTIFICATION</scope>
</reference>
<evidence type="ECO:0000256" key="2">
    <source>
        <dbReference type="ARBA" id="ARBA00022741"/>
    </source>
</evidence>
<evidence type="ECO:0000313" key="6">
    <source>
        <dbReference type="EnsemblPlants" id="TraesCS2B02G326100.1"/>
    </source>
</evidence>
<reference evidence="6" key="1">
    <citation type="submission" date="2018-08" db="EMBL/GenBank/DDBJ databases">
        <authorList>
            <person name="Rossello M."/>
        </authorList>
    </citation>
    <scope>NUCLEOTIDE SEQUENCE [LARGE SCALE GENOMIC DNA]</scope>
    <source>
        <strain evidence="6">cv. Chinese Spring</strain>
    </source>
</reference>
<protein>
    <recommendedName>
        <fullName evidence="5">AIG1-type G domain-containing protein</fullName>
    </recommendedName>
</protein>
<dbReference type="SUPFAM" id="SSF52540">
    <property type="entry name" value="P-loop containing nucleoside triphosphate hydrolases"/>
    <property type="match status" value="1"/>
</dbReference>